<comment type="caution">
    <text evidence="1">The sequence shown here is derived from an EMBL/GenBank/DDBJ whole genome shotgun (WGS) entry which is preliminary data.</text>
</comment>
<reference evidence="1" key="1">
    <citation type="submission" date="2022-10" db="EMBL/GenBank/DDBJ databases">
        <title>Genome Sequence of Xylaria curta.</title>
        <authorList>
            <person name="Buettner E."/>
        </authorList>
    </citation>
    <scope>NUCLEOTIDE SEQUENCE</scope>
    <source>
        <strain evidence="1">Babe10</strain>
    </source>
</reference>
<gene>
    <name evidence="1" type="ORF">NUW58_g4491</name>
</gene>
<dbReference type="EMBL" id="JAPDGR010000785">
    <property type="protein sequence ID" value="KAJ2987468.1"/>
    <property type="molecule type" value="Genomic_DNA"/>
</dbReference>
<sequence>MVRRTTIASLAIAISSSAVVAYDACYTQAAPNLLVNPSWEDGTAGWTYITPGGAPSITNAQYSDGEKSLLLPSSAAYSLIQQTIRNLAVGTAYDVSIDLRGVVSSSYSITEQCTMYLYHDALTTTNLIDYKITQFNRNLNSMWVTLGGKYTATKDNILLGFYATCTPYRTPVVFNLYVDNVIGLPQLFVPNLLLSLLLSPLPR</sequence>
<evidence type="ECO:0000313" key="2">
    <source>
        <dbReference type="Proteomes" id="UP001143856"/>
    </source>
</evidence>
<protein>
    <submittedName>
        <fullName evidence="1">Uncharacterized protein</fullName>
    </submittedName>
</protein>
<evidence type="ECO:0000313" key="1">
    <source>
        <dbReference type="EMBL" id="KAJ2987468.1"/>
    </source>
</evidence>
<dbReference type="Proteomes" id="UP001143856">
    <property type="component" value="Unassembled WGS sequence"/>
</dbReference>
<keyword evidence="2" id="KW-1185">Reference proteome</keyword>
<name>A0ACC1P8P1_9PEZI</name>
<proteinExistence type="predicted"/>
<organism evidence="1 2">
    <name type="scientific">Xylaria curta</name>
    <dbReference type="NCBI Taxonomy" id="42375"/>
    <lineage>
        <taxon>Eukaryota</taxon>
        <taxon>Fungi</taxon>
        <taxon>Dikarya</taxon>
        <taxon>Ascomycota</taxon>
        <taxon>Pezizomycotina</taxon>
        <taxon>Sordariomycetes</taxon>
        <taxon>Xylariomycetidae</taxon>
        <taxon>Xylariales</taxon>
        <taxon>Xylariaceae</taxon>
        <taxon>Xylaria</taxon>
    </lineage>
</organism>
<accession>A0ACC1P8P1</accession>